<evidence type="ECO:0000313" key="19">
    <source>
        <dbReference type="Proteomes" id="UP000276029"/>
    </source>
</evidence>
<evidence type="ECO:0000256" key="11">
    <source>
        <dbReference type="PROSITE-ProRule" id="PRU01360"/>
    </source>
</evidence>
<feature type="domain" description="TonB-dependent receptor plug" evidence="15">
    <location>
        <begin position="85"/>
        <end position="190"/>
    </location>
</feature>
<dbReference type="PANTHER" id="PTHR32552:SF81">
    <property type="entry name" value="TONB-DEPENDENT OUTER MEMBRANE RECEPTOR"/>
    <property type="match status" value="1"/>
</dbReference>
<evidence type="ECO:0000256" key="6">
    <source>
        <dbReference type="ARBA" id="ARBA00023004"/>
    </source>
</evidence>
<protein>
    <submittedName>
        <fullName evidence="17">Outer membrane receptor protein involved in Fe transport</fullName>
    </submittedName>
    <submittedName>
        <fullName evidence="16">TonB-dependent receptor</fullName>
    </submittedName>
</protein>
<dbReference type="Gene3D" id="2.40.170.20">
    <property type="entry name" value="TonB-dependent receptor, beta-barrel domain"/>
    <property type="match status" value="1"/>
</dbReference>
<evidence type="ECO:0000256" key="4">
    <source>
        <dbReference type="ARBA" id="ARBA00022496"/>
    </source>
</evidence>
<dbReference type="InterPro" id="IPR000531">
    <property type="entry name" value="Beta-barrel_TonB"/>
</dbReference>
<dbReference type="GO" id="GO:0009279">
    <property type="term" value="C:cell outer membrane"/>
    <property type="evidence" value="ECO:0007669"/>
    <property type="project" value="UniProtKB-SubCell"/>
</dbReference>
<evidence type="ECO:0000313" key="17">
    <source>
        <dbReference type="EMBL" id="RKS91391.1"/>
    </source>
</evidence>
<dbReference type="GO" id="GO:0006826">
    <property type="term" value="P:iron ion transport"/>
    <property type="evidence" value="ECO:0007669"/>
    <property type="project" value="UniProtKB-KW"/>
</dbReference>
<keyword evidence="19" id="KW-1185">Reference proteome</keyword>
<dbReference type="EMBL" id="RBWX01000007">
    <property type="protein sequence ID" value="RKS91391.1"/>
    <property type="molecule type" value="Genomic_DNA"/>
</dbReference>
<evidence type="ECO:0000259" key="15">
    <source>
        <dbReference type="Pfam" id="PF07715"/>
    </source>
</evidence>
<name>A0AAD1G161_SPHMI</name>
<keyword evidence="5 11" id="KW-0812">Transmembrane</keyword>
<evidence type="ECO:0000256" key="12">
    <source>
        <dbReference type="RuleBase" id="RU003357"/>
    </source>
</evidence>
<keyword evidence="16" id="KW-0675">Receptor</keyword>
<dbReference type="Pfam" id="PF07715">
    <property type="entry name" value="Plug"/>
    <property type="match status" value="1"/>
</dbReference>
<dbReference type="InterPro" id="IPR012910">
    <property type="entry name" value="Plug_dom"/>
</dbReference>
<feature type="domain" description="TonB-dependent receptor-like beta-barrel" evidence="14">
    <location>
        <begin position="328"/>
        <end position="770"/>
    </location>
</feature>
<evidence type="ECO:0000256" key="5">
    <source>
        <dbReference type="ARBA" id="ARBA00022692"/>
    </source>
</evidence>
<keyword evidence="6" id="KW-0408">Iron</keyword>
<gene>
    <name evidence="17" type="ORF">DFR51_0954</name>
    <name evidence="16" type="ORF">SmB9_20220</name>
</gene>
<feature type="region of interest" description="Disordered" evidence="13">
    <location>
        <begin position="1"/>
        <end position="30"/>
    </location>
</feature>
<dbReference type="PROSITE" id="PS52016">
    <property type="entry name" value="TONB_DEPENDENT_REC_3"/>
    <property type="match status" value="1"/>
</dbReference>
<sequence>MHGIVDLTQERRGPIRSKGGTGMMNKKNSMRGRGLTLCTTALVPLAILAEPASAMAAEQESAVASEPDVTGNEIVITAQRRAERLQDVPVSVEVVGAIELRTENLTSLVSLARQNPSIKVQGSGRSSNFFIRGTGSGESQSFDQSVGTFVDDIYHGRSRNSEATFLDIERVEILKGPQTTFFGNNAIAGAFNIVSVKPSDDLTGWARALLSPTSGESGGQYALEGAATLPFTDSFQLRVAGTMNGQKGVYRNVATGKSAPDLENFAFRATARYAPTPGFEALLKGEISESVNKGGLVLRQTLCPPPAPFAAAGFCALNLAAGAPTGLDNSLYTSNPGNYSRLRNKETVLTLNADVGDLTLSSVTGYYEYDFTLLLDNDGTATQLLNVHAPEDYRQFSQELRLTSPVGQPLEFMAGLYFQDDKLDIQQDIGFFFLTPNLSAPPVFAPLVPYLPVAQQVLATQNGRTYSAFGTLTYNVTDAFKISAGLRGCIIEKSFDWMLQFGTATTAYGNIAPFPSSLQSLAGLIGIGTPGSVSLKRTDRQLMPSARIQYDISDDIMAYASYAHGFKAGGFSVAELSANPANYPFEPEKVDAYEIGLKGEFLDRRLTVNLALFRNDFSDLQVVINGTNAAGAPVNFVRNAAQSRAQGVELETALAVTDYFRVSASGTYLDSKYRNYRDAGATYAQQLAAILAGRNPSAERQDLSGRQTLYAPKWSGSVTGTLTVPVASETELIAEATGIFSSRYHTIFTLDPLAEQDGYARLDARLSVEFMDGKLGFDIIGKNLTNTIVRTFSGYQPNSRGSFFQDRQPFRSVAFQARYSF</sequence>
<dbReference type="EMBL" id="AP018711">
    <property type="protein sequence ID" value="BBE34364.1"/>
    <property type="molecule type" value="Genomic_DNA"/>
</dbReference>
<dbReference type="AlphaFoldDB" id="A0AAD1G161"/>
<evidence type="ECO:0000256" key="2">
    <source>
        <dbReference type="ARBA" id="ARBA00022448"/>
    </source>
</evidence>
<comment type="subcellular location">
    <subcellularLocation>
        <location evidence="1 11">Cell outer membrane</location>
        <topology evidence="1 11">Multi-pass membrane protein</topology>
    </subcellularLocation>
</comment>
<keyword evidence="4" id="KW-0410">Iron transport</keyword>
<organism evidence="16 18">
    <name type="scientific">Sphingosinicella microcystinivorans</name>
    <dbReference type="NCBI Taxonomy" id="335406"/>
    <lineage>
        <taxon>Bacteria</taxon>
        <taxon>Pseudomonadati</taxon>
        <taxon>Pseudomonadota</taxon>
        <taxon>Alphaproteobacteria</taxon>
        <taxon>Sphingomonadales</taxon>
        <taxon>Sphingosinicellaceae</taxon>
        <taxon>Sphingosinicella</taxon>
    </lineage>
</organism>
<dbReference type="InterPro" id="IPR039426">
    <property type="entry name" value="TonB-dep_rcpt-like"/>
</dbReference>
<evidence type="ECO:0000256" key="13">
    <source>
        <dbReference type="SAM" id="MobiDB-lite"/>
    </source>
</evidence>
<dbReference type="Proteomes" id="UP000276029">
    <property type="component" value="Unassembled WGS sequence"/>
</dbReference>
<evidence type="ECO:0000256" key="1">
    <source>
        <dbReference type="ARBA" id="ARBA00004571"/>
    </source>
</evidence>
<dbReference type="Pfam" id="PF00593">
    <property type="entry name" value="TonB_dep_Rec_b-barrel"/>
    <property type="match status" value="1"/>
</dbReference>
<accession>A0AAD1G161</accession>
<evidence type="ECO:0000313" key="16">
    <source>
        <dbReference type="EMBL" id="BBE34364.1"/>
    </source>
</evidence>
<dbReference type="Proteomes" id="UP000275727">
    <property type="component" value="Chromosome"/>
</dbReference>
<keyword evidence="10 11" id="KW-0998">Cell outer membrane</keyword>
<keyword evidence="2 11" id="KW-0813">Transport</keyword>
<keyword evidence="8 12" id="KW-0798">TonB box</keyword>
<dbReference type="InterPro" id="IPR036942">
    <property type="entry name" value="Beta-barrel_TonB_sf"/>
</dbReference>
<evidence type="ECO:0000256" key="10">
    <source>
        <dbReference type="ARBA" id="ARBA00023237"/>
    </source>
</evidence>
<proteinExistence type="inferred from homology"/>
<evidence type="ECO:0000256" key="7">
    <source>
        <dbReference type="ARBA" id="ARBA00023065"/>
    </source>
</evidence>
<reference evidence="16 18" key="1">
    <citation type="submission" date="2018-06" db="EMBL/GenBank/DDBJ databases">
        <title>Complete Genome Sequence of the Microcystin-Degrading Bacterium Sphingosinicella microcystinivorans Strain B-9.</title>
        <authorList>
            <person name="Jin H."/>
            <person name="Nishizawa T."/>
            <person name="Guo Y."/>
            <person name="Nishizawa A."/>
            <person name="Park H."/>
            <person name="Kato H."/>
            <person name="Tsuji K."/>
            <person name="Harada K."/>
        </authorList>
    </citation>
    <scope>NUCLEOTIDE SEQUENCE [LARGE SCALE GENOMIC DNA]</scope>
    <source>
        <strain evidence="16 18">B9</strain>
    </source>
</reference>
<keyword evidence="3 11" id="KW-1134">Transmembrane beta strand</keyword>
<evidence type="ECO:0000259" key="14">
    <source>
        <dbReference type="Pfam" id="PF00593"/>
    </source>
</evidence>
<evidence type="ECO:0000256" key="8">
    <source>
        <dbReference type="ARBA" id="ARBA00023077"/>
    </source>
</evidence>
<evidence type="ECO:0000313" key="18">
    <source>
        <dbReference type="Proteomes" id="UP000275727"/>
    </source>
</evidence>
<keyword evidence="7" id="KW-0406">Ion transport</keyword>
<evidence type="ECO:0000256" key="3">
    <source>
        <dbReference type="ARBA" id="ARBA00022452"/>
    </source>
</evidence>
<dbReference type="SUPFAM" id="SSF56935">
    <property type="entry name" value="Porins"/>
    <property type="match status" value="1"/>
</dbReference>
<dbReference type="KEGG" id="smic:SmB9_20220"/>
<dbReference type="PANTHER" id="PTHR32552">
    <property type="entry name" value="FERRICHROME IRON RECEPTOR-RELATED"/>
    <property type="match status" value="1"/>
</dbReference>
<keyword evidence="9 11" id="KW-0472">Membrane</keyword>
<reference evidence="17 19" key="2">
    <citation type="submission" date="2018-10" db="EMBL/GenBank/DDBJ databases">
        <title>Genomic Encyclopedia of Type Strains, Phase IV (KMG-IV): sequencing the most valuable type-strain genomes for metagenomic binning, comparative biology and taxonomic classification.</title>
        <authorList>
            <person name="Goeker M."/>
        </authorList>
    </citation>
    <scope>NUCLEOTIDE SEQUENCE [LARGE SCALE GENOMIC DNA]</scope>
    <source>
        <strain evidence="17 19">DSM 19791</strain>
    </source>
</reference>
<comment type="similarity">
    <text evidence="11 12">Belongs to the TonB-dependent receptor family.</text>
</comment>
<evidence type="ECO:0000256" key="9">
    <source>
        <dbReference type="ARBA" id="ARBA00023136"/>
    </source>
</evidence>